<proteinExistence type="predicted"/>
<evidence type="ECO:0000313" key="3">
    <source>
        <dbReference type="Proteomes" id="UP001589865"/>
    </source>
</evidence>
<gene>
    <name evidence="2" type="ORF">ACFFGY_05855</name>
</gene>
<dbReference type="Proteomes" id="UP001589865">
    <property type="component" value="Unassembled WGS sequence"/>
</dbReference>
<dbReference type="RefSeq" id="WP_377043493.1">
    <property type="nucleotide sequence ID" value="NZ_JBHLUN010000005.1"/>
</dbReference>
<dbReference type="Pfam" id="PF09339">
    <property type="entry name" value="HTH_IclR"/>
    <property type="match status" value="1"/>
</dbReference>
<evidence type="ECO:0000313" key="2">
    <source>
        <dbReference type="EMBL" id="MFC0407765.1"/>
    </source>
</evidence>
<protein>
    <submittedName>
        <fullName evidence="2">MarR family transcriptional regulator</fullName>
    </submittedName>
</protein>
<sequence>MTEEEAKGCQGSRWQRAEQVVGLLMIQFQGHDLPLSLAELAEHTGLSKSALLRALSLAEQRGDLVRVDDFAWRRGA</sequence>
<dbReference type="EMBL" id="JBHLUN010000005">
    <property type="protein sequence ID" value="MFC0407765.1"/>
    <property type="molecule type" value="Genomic_DNA"/>
</dbReference>
<evidence type="ECO:0000259" key="1">
    <source>
        <dbReference type="Pfam" id="PF09339"/>
    </source>
</evidence>
<feature type="domain" description="HTH iclR-type" evidence="1">
    <location>
        <begin position="25"/>
        <end position="56"/>
    </location>
</feature>
<reference evidence="2 3" key="1">
    <citation type="submission" date="2024-09" db="EMBL/GenBank/DDBJ databases">
        <authorList>
            <person name="Sun Q."/>
            <person name="Mori K."/>
        </authorList>
    </citation>
    <scope>NUCLEOTIDE SEQUENCE [LARGE SCALE GENOMIC DNA]</scope>
    <source>
        <strain evidence="2 3">TBRC 5777</strain>
    </source>
</reference>
<dbReference type="SUPFAM" id="SSF46785">
    <property type="entry name" value="Winged helix' DNA-binding domain"/>
    <property type="match status" value="1"/>
</dbReference>
<name>A0ABV6JQM3_9PROT</name>
<dbReference type="InterPro" id="IPR036388">
    <property type="entry name" value="WH-like_DNA-bd_sf"/>
</dbReference>
<dbReference type="InterPro" id="IPR036390">
    <property type="entry name" value="WH_DNA-bd_sf"/>
</dbReference>
<dbReference type="Gene3D" id="1.10.10.10">
    <property type="entry name" value="Winged helix-like DNA-binding domain superfamily/Winged helix DNA-binding domain"/>
    <property type="match status" value="1"/>
</dbReference>
<comment type="caution">
    <text evidence="2">The sequence shown here is derived from an EMBL/GenBank/DDBJ whole genome shotgun (WGS) entry which is preliminary data.</text>
</comment>
<organism evidence="2 3">
    <name type="scientific">Roseomonas elaeocarpi</name>
    <dbReference type="NCBI Taxonomy" id="907779"/>
    <lineage>
        <taxon>Bacteria</taxon>
        <taxon>Pseudomonadati</taxon>
        <taxon>Pseudomonadota</taxon>
        <taxon>Alphaproteobacteria</taxon>
        <taxon>Acetobacterales</taxon>
        <taxon>Roseomonadaceae</taxon>
        <taxon>Roseomonas</taxon>
    </lineage>
</organism>
<accession>A0ABV6JQM3</accession>
<keyword evidence="3" id="KW-1185">Reference proteome</keyword>
<dbReference type="InterPro" id="IPR005471">
    <property type="entry name" value="Tscrpt_reg_IclR_N"/>
</dbReference>